<dbReference type="GO" id="GO:0005230">
    <property type="term" value="F:extracellular ligand-gated monoatomic ion channel activity"/>
    <property type="evidence" value="ECO:0007669"/>
    <property type="project" value="InterPro"/>
</dbReference>
<gene>
    <name evidence="2" type="ORF">LSAA_10516</name>
</gene>
<feature type="domain" description="Neurotransmitter-gated ion-channel ligand-binding" evidence="1">
    <location>
        <begin position="72"/>
        <end position="271"/>
    </location>
</feature>
<dbReference type="PANTHER" id="PTHR18945">
    <property type="entry name" value="NEUROTRANSMITTER GATED ION CHANNEL"/>
    <property type="match status" value="1"/>
</dbReference>
<dbReference type="Pfam" id="PF02931">
    <property type="entry name" value="Neur_chan_LBD"/>
    <property type="match status" value="1"/>
</dbReference>
<dbReference type="GO" id="GO:0004888">
    <property type="term" value="F:transmembrane signaling receptor activity"/>
    <property type="evidence" value="ECO:0007669"/>
    <property type="project" value="InterPro"/>
</dbReference>
<sequence length="293" mass="33919">MGRVSYAWLWVRLNLNMEQGKLRFYLDLEPEGIRFDLDSEKDLNTAFPNSNSEKYNRHDVENLNAMSPNYVQKLTNEVLKDYNPAARPNDLNGNIGNVTFGISPTCLNLRYYGLVFGNIWYKINWYDPRLTWNSSSGVESLSLPNDLIWKPDIVPFFGRDGTHYDSKYPVKVFPNGMVLFVPSVEFKHRCFRQTKRSARKIIRCNVEFGSWTYDSEIMNLNFFGGKASVDTSTYDFDFCPTKILQSTATRKVKKIEGYPKSYVSLIFHLKLVKRGAGKRLKGLRKKGFYKSAN</sequence>
<dbReference type="InterPro" id="IPR006202">
    <property type="entry name" value="Neur_chan_lig-bd"/>
</dbReference>
<protein>
    <submittedName>
        <fullName evidence="2">CHRNN</fullName>
    </submittedName>
</protein>
<reference evidence="2" key="1">
    <citation type="submission" date="2021-02" db="EMBL/GenBank/DDBJ databases">
        <authorList>
            <person name="Bekaert M."/>
        </authorList>
    </citation>
    <scope>NUCLEOTIDE SEQUENCE</scope>
    <source>
        <strain evidence="2">IoA-00</strain>
    </source>
</reference>
<keyword evidence="3" id="KW-1185">Reference proteome</keyword>
<dbReference type="Proteomes" id="UP000675881">
    <property type="component" value="Chromosome 5"/>
</dbReference>
<organism evidence="2 3">
    <name type="scientific">Lepeophtheirus salmonis</name>
    <name type="common">Salmon louse</name>
    <name type="synonym">Caligus salmonis</name>
    <dbReference type="NCBI Taxonomy" id="72036"/>
    <lineage>
        <taxon>Eukaryota</taxon>
        <taxon>Metazoa</taxon>
        <taxon>Ecdysozoa</taxon>
        <taxon>Arthropoda</taxon>
        <taxon>Crustacea</taxon>
        <taxon>Multicrustacea</taxon>
        <taxon>Hexanauplia</taxon>
        <taxon>Copepoda</taxon>
        <taxon>Siphonostomatoida</taxon>
        <taxon>Caligidae</taxon>
        <taxon>Lepeophtheirus</taxon>
    </lineage>
</organism>
<name>A0A7R8H912_LEPSM</name>
<evidence type="ECO:0000259" key="1">
    <source>
        <dbReference type="Pfam" id="PF02931"/>
    </source>
</evidence>
<dbReference type="AlphaFoldDB" id="A0A7R8H912"/>
<evidence type="ECO:0000313" key="3">
    <source>
        <dbReference type="Proteomes" id="UP000675881"/>
    </source>
</evidence>
<dbReference type="InterPro" id="IPR036734">
    <property type="entry name" value="Neur_chan_lig-bd_sf"/>
</dbReference>
<dbReference type="InterPro" id="IPR006201">
    <property type="entry name" value="Neur_channel"/>
</dbReference>
<dbReference type="SUPFAM" id="SSF63712">
    <property type="entry name" value="Nicotinic receptor ligand binding domain-like"/>
    <property type="match status" value="1"/>
</dbReference>
<dbReference type="OrthoDB" id="410315at2759"/>
<dbReference type="EMBL" id="HG994584">
    <property type="protein sequence ID" value="CAF2940802.1"/>
    <property type="molecule type" value="Genomic_DNA"/>
</dbReference>
<dbReference type="GO" id="GO:0016020">
    <property type="term" value="C:membrane"/>
    <property type="evidence" value="ECO:0007669"/>
    <property type="project" value="InterPro"/>
</dbReference>
<proteinExistence type="predicted"/>
<accession>A0A7R8H912</accession>
<dbReference type="Gene3D" id="2.70.170.10">
    <property type="entry name" value="Neurotransmitter-gated ion-channel ligand-binding domain"/>
    <property type="match status" value="1"/>
</dbReference>
<evidence type="ECO:0000313" key="2">
    <source>
        <dbReference type="EMBL" id="CAF2940802.1"/>
    </source>
</evidence>